<name>A0A0K0G115_STRVS</name>
<dbReference type="WBParaSite" id="SVE_1840200.1">
    <property type="protein sequence ID" value="SVE_1840200.1"/>
    <property type="gene ID" value="SVE_1840200"/>
</dbReference>
<evidence type="ECO:0000313" key="2">
    <source>
        <dbReference type="WBParaSite" id="SVE_1840200.1"/>
    </source>
</evidence>
<reference evidence="1" key="1">
    <citation type="submission" date="2014-07" db="EMBL/GenBank/DDBJ databases">
        <authorList>
            <person name="Martin A.A"/>
            <person name="De Silva N."/>
        </authorList>
    </citation>
    <scope>NUCLEOTIDE SEQUENCE</scope>
</reference>
<keyword evidence="1" id="KW-1185">Reference proteome</keyword>
<evidence type="ECO:0000313" key="1">
    <source>
        <dbReference type="Proteomes" id="UP000035680"/>
    </source>
</evidence>
<protein>
    <submittedName>
        <fullName evidence="2">Hyphal_reg_CWP domain-containing protein</fullName>
    </submittedName>
</protein>
<accession>A0A0K0G115</accession>
<dbReference type="AlphaFoldDB" id="A0A0K0G115"/>
<sequence>MSSVNRIDIYNIHIVEDETTPVATIVHSNITTLGPSGNGTIETTNLNAKMEYSVTTETIISATSIIIYNIESVISDTINEVPN</sequence>
<proteinExistence type="predicted"/>
<reference evidence="2" key="2">
    <citation type="submission" date="2015-08" db="UniProtKB">
        <authorList>
            <consortium name="WormBaseParasite"/>
        </authorList>
    </citation>
    <scope>IDENTIFICATION</scope>
</reference>
<dbReference type="Proteomes" id="UP000035680">
    <property type="component" value="Unassembled WGS sequence"/>
</dbReference>
<organism evidence="1 2">
    <name type="scientific">Strongyloides venezuelensis</name>
    <name type="common">Threadworm</name>
    <dbReference type="NCBI Taxonomy" id="75913"/>
    <lineage>
        <taxon>Eukaryota</taxon>
        <taxon>Metazoa</taxon>
        <taxon>Ecdysozoa</taxon>
        <taxon>Nematoda</taxon>
        <taxon>Chromadorea</taxon>
        <taxon>Rhabditida</taxon>
        <taxon>Tylenchina</taxon>
        <taxon>Panagrolaimomorpha</taxon>
        <taxon>Strongyloidoidea</taxon>
        <taxon>Strongyloididae</taxon>
        <taxon>Strongyloides</taxon>
    </lineage>
</organism>